<evidence type="ECO:0000313" key="1">
    <source>
        <dbReference type="EMBL" id="VAW40120.1"/>
    </source>
</evidence>
<sequence>MSMRLQSMGINKYANGFDLTLHEDVLQAPLTWKKPKKIFVNSMSDLFHEDIPLDFIQKVFAVMRQAHWHQFQVLTKRSDVLLELDQFIDWPPNVWMGVSVENQQYTFRIDDLRQTSARVKFLSLEPLLGALPDLNLDGIHWAIVGGESGPSARPMLEEWAIDIRDQCVDAEVSFFFKQWGGVNKKRTGRKLDGMIWDEMPRVEAVIAV</sequence>
<dbReference type="EMBL" id="UOEU01000779">
    <property type="protein sequence ID" value="VAW40120.1"/>
    <property type="molecule type" value="Genomic_DNA"/>
</dbReference>
<name>A0A3B0VHH1_9ZZZZ</name>
<protein>
    <submittedName>
        <fullName evidence="1">Bacteriophage protein gp37</fullName>
    </submittedName>
</protein>
<accession>A0A3B0VHH1</accession>
<dbReference type="AlphaFoldDB" id="A0A3B0VHH1"/>
<reference evidence="1" key="1">
    <citation type="submission" date="2018-06" db="EMBL/GenBank/DDBJ databases">
        <authorList>
            <person name="Zhirakovskaya E."/>
        </authorList>
    </citation>
    <scope>NUCLEOTIDE SEQUENCE</scope>
</reference>
<gene>
    <name evidence="1" type="ORF">MNBD_CHLOROFLEXI01-4365</name>
</gene>
<dbReference type="InterPro" id="IPR011101">
    <property type="entry name" value="DUF5131"/>
</dbReference>
<organism evidence="1">
    <name type="scientific">hydrothermal vent metagenome</name>
    <dbReference type="NCBI Taxonomy" id="652676"/>
    <lineage>
        <taxon>unclassified sequences</taxon>
        <taxon>metagenomes</taxon>
        <taxon>ecological metagenomes</taxon>
    </lineage>
</organism>
<dbReference type="Pfam" id="PF07505">
    <property type="entry name" value="DUF5131"/>
    <property type="match status" value="1"/>
</dbReference>
<proteinExistence type="predicted"/>